<evidence type="ECO:0000256" key="4">
    <source>
        <dbReference type="SAM" id="Phobius"/>
    </source>
</evidence>
<feature type="domain" description="Histidine kinase" evidence="5">
    <location>
        <begin position="504"/>
        <end position="610"/>
    </location>
</feature>
<keyword evidence="1 6" id="KW-0418">Kinase</keyword>
<keyword evidence="3" id="KW-0175">Coiled coil</keyword>
<dbReference type="InterPro" id="IPR050640">
    <property type="entry name" value="Bact_2-comp_sensor_kinase"/>
</dbReference>
<name>A0A928KU52_9FIRM</name>
<protein>
    <submittedName>
        <fullName evidence="6">Sensor histidine kinase</fullName>
    </submittedName>
</protein>
<gene>
    <name evidence="6" type="ORF">E7512_01635</name>
</gene>
<dbReference type="Proteomes" id="UP000754750">
    <property type="component" value="Unassembled WGS sequence"/>
</dbReference>
<comment type="caution">
    <text evidence="6">The sequence shown here is derived from an EMBL/GenBank/DDBJ whole genome shotgun (WGS) entry which is preliminary data.</text>
</comment>
<reference evidence="6" key="1">
    <citation type="submission" date="2019-04" db="EMBL/GenBank/DDBJ databases">
        <title>Evolution of Biomass-Degrading Anaerobic Consortia Revealed by Metagenomics.</title>
        <authorList>
            <person name="Peng X."/>
        </authorList>
    </citation>
    <scope>NUCLEOTIDE SEQUENCE</scope>
    <source>
        <strain evidence="6">SIG551</strain>
    </source>
</reference>
<keyword evidence="4" id="KW-0812">Transmembrane</keyword>
<evidence type="ECO:0000313" key="7">
    <source>
        <dbReference type="Proteomes" id="UP000754750"/>
    </source>
</evidence>
<feature type="coiled-coil region" evidence="3">
    <location>
        <begin position="374"/>
        <end position="413"/>
    </location>
</feature>
<feature type="transmembrane region" description="Helical" evidence="4">
    <location>
        <begin position="322"/>
        <end position="344"/>
    </location>
</feature>
<evidence type="ECO:0000256" key="1">
    <source>
        <dbReference type="ARBA" id="ARBA00022777"/>
    </source>
</evidence>
<dbReference type="PROSITE" id="PS50109">
    <property type="entry name" value="HIS_KIN"/>
    <property type="match status" value="1"/>
</dbReference>
<dbReference type="Pfam" id="PF02518">
    <property type="entry name" value="HATPase_c"/>
    <property type="match status" value="1"/>
</dbReference>
<dbReference type="GO" id="GO:0016020">
    <property type="term" value="C:membrane"/>
    <property type="evidence" value="ECO:0007669"/>
    <property type="project" value="InterPro"/>
</dbReference>
<evidence type="ECO:0000313" key="6">
    <source>
        <dbReference type="EMBL" id="MBE6832281.1"/>
    </source>
</evidence>
<keyword evidence="1 6" id="KW-0808">Transferase</keyword>
<dbReference type="GO" id="GO:0000155">
    <property type="term" value="F:phosphorelay sensor kinase activity"/>
    <property type="evidence" value="ECO:0007669"/>
    <property type="project" value="InterPro"/>
</dbReference>
<dbReference type="RefSeq" id="WP_326839808.1">
    <property type="nucleotide sequence ID" value="NZ_SVNY01000001.1"/>
</dbReference>
<dbReference type="InterPro" id="IPR005467">
    <property type="entry name" value="His_kinase_dom"/>
</dbReference>
<dbReference type="SUPFAM" id="SSF55874">
    <property type="entry name" value="ATPase domain of HSP90 chaperone/DNA topoisomerase II/histidine kinase"/>
    <property type="match status" value="1"/>
</dbReference>
<dbReference type="PANTHER" id="PTHR34220:SF7">
    <property type="entry name" value="SENSOR HISTIDINE KINASE YPDA"/>
    <property type="match status" value="1"/>
</dbReference>
<keyword evidence="4" id="KW-1133">Transmembrane helix</keyword>
<proteinExistence type="predicted"/>
<accession>A0A928KU52</accession>
<dbReference type="InterPro" id="IPR003594">
    <property type="entry name" value="HATPase_dom"/>
</dbReference>
<dbReference type="AlphaFoldDB" id="A0A928KU52"/>
<evidence type="ECO:0000256" key="2">
    <source>
        <dbReference type="ARBA" id="ARBA00023012"/>
    </source>
</evidence>
<dbReference type="Gene3D" id="3.30.565.10">
    <property type="entry name" value="Histidine kinase-like ATPase, C-terminal domain"/>
    <property type="match status" value="1"/>
</dbReference>
<dbReference type="PANTHER" id="PTHR34220">
    <property type="entry name" value="SENSOR HISTIDINE KINASE YPDA"/>
    <property type="match status" value="1"/>
</dbReference>
<organism evidence="6 7">
    <name type="scientific">Faecalispora sporosphaeroides</name>
    <dbReference type="NCBI Taxonomy" id="1549"/>
    <lineage>
        <taxon>Bacteria</taxon>
        <taxon>Bacillati</taxon>
        <taxon>Bacillota</taxon>
        <taxon>Clostridia</taxon>
        <taxon>Eubacteriales</taxon>
        <taxon>Oscillospiraceae</taxon>
        <taxon>Faecalispora</taxon>
    </lineage>
</organism>
<dbReference type="InterPro" id="IPR036890">
    <property type="entry name" value="HATPase_C_sf"/>
</dbReference>
<evidence type="ECO:0000256" key="3">
    <source>
        <dbReference type="SAM" id="Coils"/>
    </source>
</evidence>
<feature type="transmembrane region" description="Helical" evidence="4">
    <location>
        <begin position="6"/>
        <end position="31"/>
    </location>
</feature>
<evidence type="ECO:0000259" key="5">
    <source>
        <dbReference type="PROSITE" id="PS50109"/>
    </source>
</evidence>
<sequence>MHKILHSWWSIILISSLAICIVAISVVRLTFQNSEKLLIQKTTTLISANLSKDKASISNMLYDVQKISAITSTNKSITQMLAAGARGNPKSSFLDYSIEDLNRITQLEAIITNYRNTLFDYQMHMIILGNDGSLYSVLDGVGNRYQFSSALIDGLRRQPWFTKFLASDQKALWRAPYFYDDSTGALVARSGNSSSHILFCRKIYDYYSQQELGVAVVSLLSDNLRQNWVGNEATSTGLVNSDGNIIYSNGPYFDAAYFHLTSSWNIRSLSANRSEYTVVRSESGESYVLTSTPLPFDNWLLLNLIPRSSVTREIELMRNNTYTICVLVLLAALVICALMLIYIMRPYNRILKKMTLMQIGNVPVGRQTEKIISIPDAERKFNQMTARIEEMTAAALEKQALEEKMRYETLRAQLDPHFLFNTLNTIKWSAMASNAGNIADMIACLGGVLENAIRRGEEEIPLSKELELVRSYIQIKNWTLKHRYELKIEVSEQFYKYPVFKYCLQPIVENAVIHGIEGMHNGAITIRARQERCLLFLDVHNNGTEMAPEQIKSVLEHVRSSADSRKTLTGVGLSSIDGMVKLRYGKKYGISMISAPGRGTTVSICLPYPGKGKGEDTDEGTFKGSDR</sequence>
<dbReference type="Pfam" id="PF06580">
    <property type="entry name" value="His_kinase"/>
    <property type="match status" value="1"/>
</dbReference>
<dbReference type="InterPro" id="IPR010559">
    <property type="entry name" value="Sig_transdc_His_kin_internal"/>
</dbReference>
<keyword evidence="2" id="KW-0902">Two-component regulatory system</keyword>
<dbReference type="EMBL" id="SVNY01000001">
    <property type="protein sequence ID" value="MBE6832281.1"/>
    <property type="molecule type" value="Genomic_DNA"/>
</dbReference>
<keyword evidence="4" id="KW-0472">Membrane</keyword>